<evidence type="ECO:0008006" key="4">
    <source>
        <dbReference type="Google" id="ProtNLM"/>
    </source>
</evidence>
<dbReference type="RefSeq" id="WP_162337745.1">
    <property type="nucleotide sequence ID" value="NZ_JBHSRQ010000004.1"/>
</dbReference>
<keyword evidence="3" id="KW-1185">Reference proteome</keyword>
<evidence type="ECO:0000313" key="2">
    <source>
        <dbReference type="EMBL" id="KAF1725140.1"/>
    </source>
</evidence>
<evidence type="ECO:0000256" key="1">
    <source>
        <dbReference type="SAM" id="SignalP"/>
    </source>
</evidence>
<organism evidence="2 3">
    <name type="scientific">Pseudoxanthomonas japonensis</name>
    <dbReference type="NCBI Taxonomy" id="69284"/>
    <lineage>
        <taxon>Bacteria</taxon>
        <taxon>Pseudomonadati</taxon>
        <taxon>Pseudomonadota</taxon>
        <taxon>Gammaproteobacteria</taxon>
        <taxon>Lysobacterales</taxon>
        <taxon>Lysobacteraceae</taxon>
        <taxon>Pseudoxanthomonas</taxon>
    </lineage>
</organism>
<dbReference type="InterPro" id="IPR021381">
    <property type="entry name" value="DUF3011"/>
</dbReference>
<reference evidence="2 3" key="1">
    <citation type="submission" date="2017-10" db="EMBL/GenBank/DDBJ databases">
        <title>Whole genome sequencing of members of genus Pseudoxanthomonas.</title>
        <authorList>
            <person name="Kumar S."/>
            <person name="Bansal K."/>
            <person name="Kaur A."/>
            <person name="Patil P."/>
            <person name="Sharma S."/>
            <person name="Patil P.B."/>
        </authorList>
    </citation>
    <scope>NUCLEOTIDE SEQUENCE [LARGE SCALE GENOMIC DNA]</scope>
    <source>
        <strain evidence="2 3">DSM 17109</strain>
    </source>
</reference>
<comment type="caution">
    <text evidence="2">The sequence shown here is derived from an EMBL/GenBank/DDBJ whole genome shotgun (WGS) entry which is preliminary data.</text>
</comment>
<gene>
    <name evidence="2" type="ORF">CSC78_09870</name>
</gene>
<feature type="signal peptide" evidence="1">
    <location>
        <begin position="1"/>
        <end position="23"/>
    </location>
</feature>
<feature type="chain" id="PRO_5046103974" description="DUF3011 domain-containing protein" evidence="1">
    <location>
        <begin position="24"/>
        <end position="302"/>
    </location>
</feature>
<evidence type="ECO:0000313" key="3">
    <source>
        <dbReference type="Proteomes" id="UP000781710"/>
    </source>
</evidence>
<protein>
    <recommendedName>
        <fullName evidence="4">DUF3011 domain-containing protein</fullName>
    </recommendedName>
</protein>
<dbReference type="Proteomes" id="UP000781710">
    <property type="component" value="Unassembled WGS sequence"/>
</dbReference>
<sequence>MKKPLLQSVFVLLLALAAGSAVAQITPKAYAPENLRTLSVQDQTRVISLEYSEQSRGRRIPDDQLRFYLDQVNRSNWTFSRIKQDIAQSLGGNNGGWNPNPPPVSGRTIVCESKSGDARRCTPPWRGPSRLVRQMSNSRCEEGTTWSSQDGLITVWKGCRGEFAAATTSSTGTIRCESSDGRGRTCRTPWRGHSRLTRQLSSAACVEGRSWQSQQGQVYVGNGCRAEFAARDGGSIGGNSGYTITCSSDDNRRRTCAYDARQGRPILLQQLSNNSCREGYSWGYAGNQVWVDRGCRGRFGPR</sequence>
<name>A0ABQ6ZHA0_9GAMM</name>
<keyword evidence="1" id="KW-0732">Signal</keyword>
<dbReference type="EMBL" id="PDWW01000012">
    <property type="protein sequence ID" value="KAF1725140.1"/>
    <property type="molecule type" value="Genomic_DNA"/>
</dbReference>
<dbReference type="Pfam" id="PF11218">
    <property type="entry name" value="DUF3011"/>
    <property type="match status" value="1"/>
</dbReference>
<accession>A0ABQ6ZHA0</accession>
<proteinExistence type="predicted"/>